<reference evidence="3 4" key="1">
    <citation type="journal article" date="2024" name="G3 (Bethesda)">
        <title>Genome assembly of Hibiscus sabdariffa L. provides insights into metabolisms of medicinal natural products.</title>
        <authorList>
            <person name="Kim T."/>
        </authorList>
    </citation>
    <scope>NUCLEOTIDE SEQUENCE [LARGE SCALE GENOMIC DNA]</scope>
    <source>
        <strain evidence="3">TK-2024</strain>
        <tissue evidence="3">Old leaves</tissue>
    </source>
</reference>
<comment type="similarity">
    <text evidence="1">Belongs to the GST superfamily.</text>
</comment>
<dbReference type="InterPro" id="IPR045074">
    <property type="entry name" value="GST_C_Tau"/>
</dbReference>
<keyword evidence="1" id="KW-0963">Cytoplasm</keyword>
<keyword evidence="4" id="KW-1185">Reference proteome</keyword>
<gene>
    <name evidence="3" type="ORF">V6N12_024376</name>
</gene>
<dbReference type="InterPro" id="IPR045073">
    <property type="entry name" value="Omega/Tau-like"/>
</dbReference>
<dbReference type="EMBL" id="JBBPBM010000004">
    <property type="protein sequence ID" value="KAK8589990.1"/>
    <property type="molecule type" value="Genomic_DNA"/>
</dbReference>
<dbReference type="InterPro" id="IPR010987">
    <property type="entry name" value="Glutathione-S-Trfase_C-like"/>
</dbReference>
<dbReference type="CDD" id="cd03185">
    <property type="entry name" value="GST_C_Tau"/>
    <property type="match status" value="1"/>
</dbReference>
<comment type="caution">
    <text evidence="3">The sequence shown here is derived from an EMBL/GenBank/DDBJ whole genome shotgun (WGS) entry which is preliminary data.</text>
</comment>
<evidence type="ECO:0000313" key="3">
    <source>
        <dbReference type="EMBL" id="KAK8589990.1"/>
    </source>
</evidence>
<comment type="function">
    <text evidence="1">Is involved in the conjugation of reduced glutathione to a wide number of exogenous and endogenous hydrophobic electrophiles.</text>
</comment>
<organism evidence="3 4">
    <name type="scientific">Hibiscus sabdariffa</name>
    <name type="common">roselle</name>
    <dbReference type="NCBI Taxonomy" id="183260"/>
    <lineage>
        <taxon>Eukaryota</taxon>
        <taxon>Viridiplantae</taxon>
        <taxon>Streptophyta</taxon>
        <taxon>Embryophyta</taxon>
        <taxon>Tracheophyta</taxon>
        <taxon>Spermatophyta</taxon>
        <taxon>Magnoliopsida</taxon>
        <taxon>eudicotyledons</taxon>
        <taxon>Gunneridae</taxon>
        <taxon>Pentapetalae</taxon>
        <taxon>rosids</taxon>
        <taxon>malvids</taxon>
        <taxon>Malvales</taxon>
        <taxon>Malvaceae</taxon>
        <taxon>Malvoideae</taxon>
        <taxon>Hibiscus</taxon>
    </lineage>
</organism>
<dbReference type="Pfam" id="PF13410">
    <property type="entry name" value="GST_C_2"/>
    <property type="match status" value="1"/>
</dbReference>
<accession>A0ABR2G0E0</accession>
<sequence>MRLGSKTPFCPDPYDRAMAIFWAHYIDQMVLEGSKRTLNVEGEQLKKNNKQVSDAMQVLEGLLNGNKYFGGETIGFLDIAFGWIAIWLDAIDEVSGVQFFDPHQYPLLLNWKNKFREIDAVKDSLFPMEKLVCFFRKYRGYSKVELSEATK</sequence>
<dbReference type="InterPro" id="IPR036282">
    <property type="entry name" value="Glutathione-S-Trfase_C_sf"/>
</dbReference>
<dbReference type="PANTHER" id="PTHR11260">
    <property type="entry name" value="GLUTATHIONE S-TRANSFERASE, GST, SUPERFAMILY, GST DOMAIN CONTAINING"/>
    <property type="match status" value="1"/>
</dbReference>
<dbReference type="PANTHER" id="PTHR11260:SF773">
    <property type="entry name" value="GLUTATHIONE S-TRANSFERASE U26"/>
    <property type="match status" value="1"/>
</dbReference>
<dbReference type="Proteomes" id="UP001472677">
    <property type="component" value="Unassembled WGS sequence"/>
</dbReference>
<evidence type="ECO:0000259" key="2">
    <source>
        <dbReference type="PROSITE" id="PS50405"/>
    </source>
</evidence>
<dbReference type="EC" id="2.5.1.18" evidence="1"/>
<keyword evidence="1" id="KW-0808">Transferase</keyword>
<comment type="subcellular location">
    <subcellularLocation>
        <location evidence="1">Cytoplasm</location>
        <location evidence="1">Cytosol</location>
    </subcellularLocation>
</comment>
<protein>
    <recommendedName>
        <fullName evidence="1">Glutathione S-transferase</fullName>
        <ecNumber evidence="1">2.5.1.18</ecNumber>
    </recommendedName>
</protein>
<dbReference type="PROSITE" id="PS50405">
    <property type="entry name" value="GST_CTER"/>
    <property type="match status" value="1"/>
</dbReference>
<evidence type="ECO:0000313" key="4">
    <source>
        <dbReference type="Proteomes" id="UP001472677"/>
    </source>
</evidence>
<dbReference type="SUPFAM" id="SSF47616">
    <property type="entry name" value="GST C-terminal domain-like"/>
    <property type="match status" value="1"/>
</dbReference>
<comment type="catalytic activity">
    <reaction evidence="1">
        <text>RX + glutathione = an S-substituted glutathione + a halide anion + H(+)</text>
        <dbReference type="Rhea" id="RHEA:16437"/>
        <dbReference type="ChEBI" id="CHEBI:15378"/>
        <dbReference type="ChEBI" id="CHEBI:16042"/>
        <dbReference type="ChEBI" id="CHEBI:17792"/>
        <dbReference type="ChEBI" id="CHEBI:57925"/>
        <dbReference type="ChEBI" id="CHEBI:90779"/>
        <dbReference type="EC" id="2.5.1.18"/>
    </reaction>
</comment>
<proteinExistence type="inferred from homology"/>
<evidence type="ECO:0000256" key="1">
    <source>
        <dbReference type="RuleBase" id="RU369102"/>
    </source>
</evidence>
<dbReference type="Gene3D" id="1.20.1050.10">
    <property type="match status" value="1"/>
</dbReference>
<feature type="domain" description="GST C-terminal" evidence="2">
    <location>
        <begin position="12"/>
        <end position="141"/>
    </location>
</feature>
<name>A0ABR2G0E0_9ROSI</name>